<evidence type="ECO:0000313" key="2">
    <source>
        <dbReference type="EMBL" id="KAK1679303.1"/>
    </source>
</evidence>
<dbReference type="AlphaFoldDB" id="A0AAD8TC96"/>
<proteinExistence type="predicted"/>
<gene>
    <name evidence="2" type="ORF">QYE76_040151</name>
</gene>
<comment type="caution">
    <text evidence="2">The sequence shown here is derived from an EMBL/GenBank/DDBJ whole genome shotgun (WGS) entry which is preliminary data.</text>
</comment>
<dbReference type="Gene3D" id="2.40.70.10">
    <property type="entry name" value="Acid Proteases"/>
    <property type="match status" value="1"/>
</dbReference>
<dbReference type="PANTHER" id="PTHR12917:SF18">
    <property type="entry name" value="DNA DAMAGE-INDUCIBLE PROTEIN 1-LIKE"/>
    <property type="match status" value="1"/>
</dbReference>
<dbReference type="GO" id="GO:0006508">
    <property type="term" value="P:proteolysis"/>
    <property type="evidence" value="ECO:0007669"/>
    <property type="project" value="InterPro"/>
</dbReference>
<protein>
    <submittedName>
        <fullName evidence="2">Uncharacterized protein</fullName>
    </submittedName>
</protein>
<organism evidence="2 3">
    <name type="scientific">Lolium multiflorum</name>
    <name type="common">Italian ryegrass</name>
    <name type="synonym">Lolium perenne subsp. multiflorum</name>
    <dbReference type="NCBI Taxonomy" id="4521"/>
    <lineage>
        <taxon>Eukaryota</taxon>
        <taxon>Viridiplantae</taxon>
        <taxon>Streptophyta</taxon>
        <taxon>Embryophyta</taxon>
        <taxon>Tracheophyta</taxon>
        <taxon>Spermatophyta</taxon>
        <taxon>Magnoliopsida</taxon>
        <taxon>Liliopsida</taxon>
        <taxon>Poales</taxon>
        <taxon>Poaceae</taxon>
        <taxon>BOP clade</taxon>
        <taxon>Pooideae</taxon>
        <taxon>Poodae</taxon>
        <taxon>Poeae</taxon>
        <taxon>Poeae Chloroplast Group 2 (Poeae type)</taxon>
        <taxon>Loliodinae</taxon>
        <taxon>Loliinae</taxon>
        <taxon>Lolium</taxon>
    </lineage>
</organism>
<dbReference type="Pfam" id="PF13975">
    <property type="entry name" value="gag-asp_proteas"/>
    <property type="match status" value="1"/>
</dbReference>
<dbReference type="Proteomes" id="UP001231189">
    <property type="component" value="Unassembled WGS sequence"/>
</dbReference>
<evidence type="ECO:0000256" key="1">
    <source>
        <dbReference type="SAM" id="MobiDB-lite"/>
    </source>
</evidence>
<sequence>MSSGSPPPPPPLSETPLPLSRQGSPGAVQLTRPPRRLLLAAESSTAIRDPPPRPWHPPYSHARGRLRGPVATLVHTDAGQPSGQGAPPRPGSPPGALAPGRARLPRPAALWGAHPAVRSALALPSPACDRDESRDPLGPRRHVHTTAGETSAAFPTRARPPRAVRRSRGVPAQGATGLAPPRYAKRNSPHTTREGTLNRLNWCELLPGTAYCFDRRGSPRTTSAAPPDVVLLRSRTRVACLHGTGSVSSAFSESAAAAWRNLDRAELFIGGLPDHIRVDVELQAPRDLQTAMHYARAYEPTRTFRRLTPAEQLERRRLGLCFNCDDPYTPGHVCPRLFYLETVDIEEGDPMAGPVAAASEMAGPADAAATAFVVSLHALAGIRHERTMLLPVTIQGEPLVALLDTGSTHNFLPAATMRRLALQPTSGDSLRVTVANGDRLHCHGVVQHVPLTIGDEHFVITCAGIDLGCFDFILGVDFLRTLGPILWDFDALTMTFWATPHPLGGPRGHIPCTAAPASLGGRRRRPPPPDAPPTAA</sequence>
<feature type="compositionally biased region" description="Pro residues" evidence="1">
    <location>
        <begin position="1"/>
        <end position="13"/>
    </location>
</feature>
<name>A0AAD8TC96_LOLMU</name>
<dbReference type="PROSITE" id="PS00141">
    <property type="entry name" value="ASP_PROTEASE"/>
    <property type="match status" value="1"/>
</dbReference>
<feature type="compositionally biased region" description="Basic and acidic residues" evidence="1">
    <location>
        <begin position="128"/>
        <end position="138"/>
    </location>
</feature>
<dbReference type="SUPFAM" id="SSF50630">
    <property type="entry name" value="Acid proteases"/>
    <property type="match status" value="1"/>
</dbReference>
<evidence type="ECO:0000313" key="3">
    <source>
        <dbReference type="Proteomes" id="UP001231189"/>
    </source>
</evidence>
<feature type="region of interest" description="Disordered" evidence="1">
    <location>
        <begin position="122"/>
        <end position="194"/>
    </location>
</feature>
<dbReference type="GO" id="GO:0004190">
    <property type="term" value="F:aspartic-type endopeptidase activity"/>
    <property type="evidence" value="ECO:0007669"/>
    <property type="project" value="InterPro"/>
</dbReference>
<dbReference type="EMBL" id="JAUUTY010000002">
    <property type="protein sequence ID" value="KAK1679303.1"/>
    <property type="molecule type" value="Genomic_DNA"/>
</dbReference>
<dbReference type="CDD" id="cd00303">
    <property type="entry name" value="retropepsin_like"/>
    <property type="match status" value="1"/>
</dbReference>
<dbReference type="InterPro" id="IPR001969">
    <property type="entry name" value="Aspartic_peptidase_AS"/>
</dbReference>
<dbReference type="InterPro" id="IPR021109">
    <property type="entry name" value="Peptidase_aspartic_dom_sf"/>
</dbReference>
<feature type="region of interest" description="Disordered" evidence="1">
    <location>
        <begin position="508"/>
        <end position="536"/>
    </location>
</feature>
<feature type="compositionally biased region" description="Basic residues" evidence="1">
    <location>
        <begin position="159"/>
        <end position="168"/>
    </location>
</feature>
<reference evidence="2" key="1">
    <citation type="submission" date="2023-07" db="EMBL/GenBank/DDBJ databases">
        <title>A chromosome-level genome assembly of Lolium multiflorum.</title>
        <authorList>
            <person name="Chen Y."/>
            <person name="Copetti D."/>
            <person name="Kolliker R."/>
            <person name="Studer B."/>
        </authorList>
    </citation>
    <scope>NUCLEOTIDE SEQUENCE</scope>
    <source>
        <strain evidence="2">02402/16</strain>
        <tissue evidence="2">Leaf</tissue>
    </source>
</reference>
<feature type="region of interest" description="Disordered" evidence="1">
    <location>
        <begin position="1"/>
        <end position="102"/>
    </location>
</feature>
<accession>A0AAD8TC96</accession>
<dbReference type="PANTHER" id="PTHR12917">
    <property type="entry name" value="ASPARTYL PROTEASE DDI-RELATED"/>
    <property type="match status" value="1"/>
</dbReference>
<keyword evidence="3" id="KW-1185">Reference proteome</keyword>